<evidence type="ECO:0000313" key="4">
    <source>
        <dbReference type="Proteomes" id="UP001597512"/>
    </source>
</evidence>
<dbReference type="EMBL" id="JBHUOM010000002">
    <property type="protein sequence ID" value="MFD2933728.1"/>
    <property type="molecule type" value="Genomic_DNA"/>
</dbReference>
<name>A0ABW6AHY0_9BACT</name>
<protein>
    <submittedName>
        <fullName evidence="3">DUF3471 domain-containing protein</fullName>
    </submittedName>
</protein>
<feature type="signal peptide" evidence="1">
    <location>
        <begin position="1"/>
        <end position="22"/>
    </location>
</feature>
<dbReference type="Proteomes" id="UP001597512">
    <property type="component" value="Unassembled WGS sequence"/>
</dbReference>
<organism evidence="3 4">
    <name type="scientific">Spirosoma flavum</name>
    <dbReference type="NCBI Taxonomy" id="2048557"/>
    <lineage>
        <taxon>Bacteria</taxon>
        <taxon>Pseudomonadati</taxon>
        <taxon>Bacteroidota</taxon>
        <taxon>Cytophagia</taxon>
        <taxon>Cytophagales</taxon>
        <taxon>Cytophagaceae</taxon>
        <taxon>Spirosoma</taxon>
    </lineage>
</organism>
<accession>A0ABW6AHY0</accession>
<feature type="chain" id="PRO_5045104880" evidence="1">
    <location>
        <begin position="23"/>
        <end position="123"/>
    </location>
</feature>
<comment type="caution">
    <text evidence="3">The sequence shown here is derived from an EMBL/GenBank/DDBJ whole genome shotgun (WGS) entry which is preliminary data.</text>
</comment>
<evidence type="ECO:0000313" key="3">
    <source>
        <dbReference type="EMBL" id="MFD2933728.1"/>
    </source>
</evidence>
<gene>
    <name evidence="3" type="ORF">ACFS25_08030</name>
</gene>
<dbReference type="RefSeq" id="WP_381498391.1">
    <property type="nucleotide sequence ID" value="NZ_JBHUOM010000002.1"/>
</dbReference>
<keyword evidence="4" id="KW-1185">Reference proteome</keyword>
<proteinExistence type="predicted"/>
<evidence type="ECO:0000259" key="2">
    <source>
        <dbReference type="Pfam" id="PF11954"/>
    </source>
</evidence>
<evidence type="ECO:0000256" key="1">
    <source>
        <dbReference type="SAM" id="SignalP"/>
    </source>
</evidence>
<feature type="domain" description="Peptidase S12 Pab87-related C-terminal" evidence="2">
    <location>
        <begin position="28"/>
        <end position="111"/>
    </location>
</feature>
<reference evidence="4" key="1">
    <citation type="journal article" date="2019" name="Int. J. Syst. Evol. Microbiol.">
        <title>The Global Catalogue of Microorganisms (GCM) 10K type strain sequencing project: providing services to taxonomists for standard genome sequencing and annotation.</title>
        <authorList>
            <consortium name="The Broad Institute Genomics Platform"/>
            <consortium name="The Broad Institute Genome Sequencing Center for Infectious Disease"/>
            <person name="Wu L."/>
            <person name="Ma J."/>
        </authorList>
    </citation>
    <scope>NUCLEOTIDE SEQUENCE [LARGE SCALE GENOMIC DNA]</scope>
    <source>
        <strain evidence="4">KCTC 52490</strain>
    </source>
</reference>
<dbReference type="Pfam" id="PF11954">
    <property type="entry name" value="DUF3471"/>
    <property type="match status" value="1"/>
</dbReference>
<dbReference type="InterPro" id="IPR021860">
    <property type="entry name" value="Peptidase_S12_Pab87-rel_C"/>
</dbReference>
<keyword evidence="1" id="KW-0732">Signal</keyword>
<sequence length="123" mass="12881">MKFTLNAIFLGSLLAIAISTNAQTTPGSSADSTSLKAYAGSYTLASGSPIQTYVITVDKGDLFGEADSYGKNKLVKQAKTDTYQSTSSYGSMITFIRDAATKAVTSLTMSAQGTELTAKKDNP</sequence>